<feature type="signal peptide" evidence="1">
    <location>
        <begin position="1"/>
        <end position="20"/>
    </location>
</feature>
<accession>A0ABC8M676</accession>
<gene>
    <name evidence="2" type="ORF">ERUC_LOCUS44274</name>
</gene>
<protein>
    <submittedName>
        <fullName evidence="2">Uncharacterized protein</fullName>
    </submittedName>
</protein>
<keyword evidence="3" id="KW-1185">Reference proteome</keyword>
<dbReference type="AlphaFoldDB" id="A0ABC8M676"/>
<proteinExistence type="predicted"/>
<dbReference type="EMBL" id="CAKOAT010964042">
    <property type="protein sequence ID" value="CAH8391791.1"/>
    <property type="molecule type" value="Genomic_DNA"/>
</dbReference>
<dbReference type="SUPFAM" id="SSF56719">
    <property type="entry name" value="Type II DNA topoisomerase"/>
    <property type="match status" value="1"/>
</dbReference>
<dbReference type="InterPro" id="IPR050220">
    <property type="entry name" value="Type_II_DNA_Topoisomerases"/>
</dbReference>
<comment type="caution">
    <text evidence="2">The sequence shown here is derived from an EMBL/GenBank/DDBJ whole genome shotgun (WGS) entry which is preliminary data.</text>
</comment>
<dbReference type="InterPro" id="IPR013758">
    <property type="entry name" value="Topo_IIA_A/C_ab"/>
</dbReference>
<evidence type="ECO:0000256" key="1">
    <source>
        <dbReference type="SAM" id="SignalP"/>
    </source>
</evidence>
<dbReference type="Gene3D" id="3.90.199.10">
    <property type="entry name" value="Topoisomerase II, domain 5"/>
    <property type="match status" value="2"/>
</dbReference>
<dbReference type="Proteomes" id="UP001642260">
    <property type="component" value="Unassembled WGS sequence"/>
</dbReference>
<reference evidence="2 3" key="1">
    <citation type="submission" date="2022-03" db="EMBL/GenBank/DDBJ databases">
        <authorList>
            <person name="Macdonald S."/>
            <person name="Ahmed S."/>
            <person name="Newling K."/>
        </authorList>
    </citation>
    <scope>NUCLEOTIDE SEQUENCE [LARGE SCALE GENOMIC DNA]</scope>
</reference>
<evidence type="ECO:0000313" key="2">
    <source>
        <dbReference type="EMBL" id="CAH8391791.1"/>
    </source>
</evidence>
<keyword evidence="1" id="KW-0732">Signal</keyword>
<sequence length="107" mass="11666">MGILGPLMQIMLLLCDTLNGDLMRVTPLAGAVLLADLDQDTVDFVPNFDNSQKKPTVLPARHNLPPHNLGELVDVLCALIHNPEATLQELLEYMPAPDFPTGGPIVW</sequence>
<feature type="chain" id="PRO_5044816663" evidence="1">
    <location>
        <begin position="21"/>
        <end position="107"/>
    </location>
</feature>
<dbReference type="PANTHER" id="PTHR43493">
    <property type="entry name" value="DNA GYRASE/TOPOISOMERASE SUBUNIT A"/>
    <property type="match status" value="1"/>
</dbReference>
<dbReference type="InterPro" id="IPR013760">
    <property type="entry name" value="Topo_IIA-like_dom_sf"/>
</dbReference>
<evidence type="ECO:0000313" key="3">
    <source>
        <dbReference type="Proteomes" id="UP001642260"/>
    </source>
</evidence>
<name>A0ABC8M676_ERUVS</name>
<dbReference type="PANTHER" id="PTHR43493:SF5">
    <property type="entry name" value="DNA GYRASE SUBUNIT A, CHLOROPLASTIC_MITOCHONDRIAL"/>
    <property type="match status" value="1"/>
</dbReference>
<organism evidence="2 3">
    <name type="scientific">Eruca vesicaria subsp. sativa</name>
    <name type="common">Garden rocket</name>
    <name type="synonym">Eruca sativa</name>
    <dbReference type="NCBI Taxonomy" id="29727"/>
    <lineage>
        <taxon>Eukaryota</taxon>
        <taxon>Viridiplantae</taxon>
        <taxon>Streptophyta</taxon>
        <taxon>Embryophyta</taxon>
        <taxon>Tracheophyta</taxon>
        <taxon>Spermatophyta</taxon>
        <taxon>Magnoliopsida</taxon>
        <taxon>eudicotyledons</taxon>
        <taxon>Gunneridae</taxon>
        <taxon>Pentapetalae</taxon>
        <taxon>rosids</taxon>
        <taxon>malvids</taxon>
        <taxon>Brassicales</taxon>
        <taxon>Brassicaceae</taxon>
        <taxon>Brassiceae</taxon>
        <taxon>Eruca</taxon>
    </lineage>
</organism>